<name>A0A372IMV2_9BACT</name>
<keyword evidence="2" id="KW-1185">Reference proteome</keyword>
<evidence type="ECO:0000313" key="1">
    <source>
        <dbReference type="EMBL" id="RFU16224.1"/>
    </source>
</evidence>
<reference evidence="1 2" key="1">
    <citation type="submission" date="2018-08" db="EMBL/GenBank/DDBJ databases">
        <title>Acidipila sp. 4G-K13, an acidobacterium isolated from forest soil.</title>
        <authorList>
            <person name="Gao Z.-H."/>
            <person name="Qiu L.-H."/>
        </authorList>
    </citation>
    <scope>NUCLEOTIDE SEQUENCE [LARGE SCALE GENOMIC DNA]</scope>
    <source>
        <strain evidence="1 2">4G-K13</strain>
    </source>
</reference>
<comment type="caution">
    <text evidence="1">The sequence shown here is derived from an EMBL/GenBank/DDBJ whole genome shotgun (WGS) entry which is preliminary data.</text>
</comment>
<dbReference type="EMBL" id="QVQT01000004">
    <property type="protein sequence ID" value="RFU16224.1"/>
    <property type="molecule type" value="Genomic_DNA"/>
</dbReference>
<dbReference type="Proteomes" id="UP000264702">
    <property type="component" value="Unassembled WGS sequence"/>
</dbReference>
<proteinExistence type="predicted"/>
<evidence type="ECO:0000313" key="2">
    <source>
        <dbReference type="Proteomes" id="UP000264702"/>
    </source>
</evidence>
<organism evidence="1 2">
    <name type="scientific">Paracidobacterium acidisoli</name>
    <dbReference type="NCBI Taxonomy" id="2303751"/>
    <lineage>
        <taxon>Bacteria</taxon>
        <taxon>Pseudomonadati</taxon>
        <taxon>Acidobacteriota</taxon>
        <taxon>Terriglobia</taxon>
        <taxon>Terriglobales</taxon>
        <taxon>Acidobacteriaceae</taxon>
        <taxon>Paracidobacterium</taxon>
    </lineage>
</organism>
<dbReference type="AlphaFoldDB" id="A0A372IMV2"/>
<protein>
    <submittedName>
        <fullName evidence="1">Uncharacterized protein</fullName>
    </submittedName>
</protein>
<dbReference type="RefSeq" id="WP_117300360.1">
    <property type="nucleotide sequence ID" value="NZ_QVQT02000004.1"/>
</dbReference>
<dbReference type="OrthoDB" id="117729at2"/>
<gene>
    <name evidence="1" type="ORF">D0Y96_12520</name>
</gene>
<sequence length="207" mass="22710">MGYLLPAEYESYGLGSDVTDDWITVASAMIDAHCRRESLNPTQYTERLRLVEGSQTVRLSHLPLTPIPPATLPLVSIQARYAKPRRGEVIYPLQEEVLWAFSLPGAWTAVDPTTVDFVDDTGELTFPLNIIGLPYNEVAVTYTAGLSVIPDKVKSACALIVKNAQATPGLNVKSSKLDTMQMQYFANTLIDGAVEVLLQPWVSTRLG</sequence>
<accession>A0A372IMV2</accession>